<protein>
    <submittedName>
        <fullName evidence="1">Uncharacterized protein</fullName>
    </submittedName>
</protein>
<evidence type="ECO:0000313" key="2">
    <source>
        <dbReference type="Proteomes" id="UP000198282"/>
    </source>
</evidence>
<dbReference type="EMBL" id="FZOD01000025">
    <property type="protein sequence ID" value="SNT12085.1"/>
    <property type="molecule type" value="Genomic_DNA"/>
</dbReference>
<name>A0A239K1Y8_9ACTN</name>
<evidence type="ECO:0000313" key="1">
    <source>
        <dbReference type="EMBL" id="SNT12085.1"/>
    </source>
</evidence>
<keyword evidence="2" id="KW-1185">Reference proteome</keyword>
<sequence length="124" mass="13732">MPPHFFHNGPSRDEIIRVAEALQGELALRNIPADVHEVIQGQALVSVYYGLVAHTNGRFIWWISPEPSRGGGLLRTYARSPARAAARLAIHHEVVQSRPLAELTELPHSRSPADLVVARHALRV</sequence>
<dbReference type="OrthoDB" id="3542954at2"/>
<accession>A0A239K1Y8</accession>
<dbReference type="RefSeq" id="WP_089209637.1">
    <property type="nucleotide sequence ID" value="NZ_FZOD01000025.1"/>
</dbReference>
<gene>
    <name evidence="1" type="ORF">SAMN05216276_102553</name>
</gene>
<proteinExistence type="predicted"/>
<dbReference type="AlphaFoldDB" id="A0A239K1Y8"/>
<dbReference type="Proteomes" id="UP000198282">
    <property type="component" value="Unassembled WGS sequence"/>
</dbReference>
<reference evidence="1 2" key="1">
    <citation type="submission" date="2017-06" db="EMBL/GenBank/DDBJ databases">
        <authorList>
            <person name="Kim H.J."/>
            <person name="Triplett B.A."/>
        </authorList>
    </citation>
    <scope>NUCLEOTIDE SEQUENCE [LARGE SCALE GENOMIC DNA]</scope>
    <source>
        <strain evidence="1 2">CGMCC 4.2132</strain>
    </source>
</reference>
<organism evidence="1 2">
    <name type="scientific">Streptosporangium subroseum</name>
    <dbReference type="NCBI Taxonomy" id="106412"/>
    <lineage>
        <taxon>Bacteria</taxon>
        <taxon>Bacillati</taxon>
        <taxon>Actinomycetota</taxon>
        <taxon>Actinomycetes</taxon>
        <taxon>Streptosporangiales</taxon>
        <taxon>Streptosporangiaceae</taxon>
        <taxon>Streptosporangium</taxon>
    </lineage>
</organism>